<evidence type="ECO:0000256" key="2">
    <source>
        <dbReference type="ARBA" id="ARBA00023277"/>
    </source>
</evidence>
<evidence type="ECO:0000259" key="5">
    <source>
        <dbReference type="Pfam" id="PF09094"/>
    </source>
</evidence>
<reference evidence="7 8" key="1">
    <citation type="journal article" date="2016" name="Front. Microbiol.">
        <title>Fuerstia marisgermanicae gen. nov., sp. nov., an Unusual Member of the Phylum Planctomycetes from the German Wadden Sea.</title>
        <authorList>
            <person name="Kohn T."/>
            <person name="Heuer A."/>
            <person name="Jogler M."/>
            <person name="Vollmers J."/>
            <person name="Boedeker C."/>
            <person name="Bunk B."/>
            <person name="Rast P."/>
            <person name="Borchert D."/>
            <person name="Glockner I."/>
            <person name="Freese H.M."/>
            <person name="Klenk H.P."/>
            <person name="Overmann J."/>
            <person name="Kaster A.K."/>
            <person name="Rohde M."/>
            <person name="Wiegand S."/>
            <person name="Jogler C."/>
        </authorList>
    </citation>
    <scope>NUCLEOTIDE SEQUENCE [LARGE SCALE GENOMIC DNA]</scope>
    <source>
        <strain evidence="7 8">NH11</strain>
    </source>
</reference>
<dbReference type="InterPro" id="IPR015178">
    <property type="entry name" value="A-amylase/a-glucTrfase_central"/>
</dbReference>
<dbReference type="GO" id="GO:0030979">
    <property type="term" value="P:alpha-glucan biosynthetic process"/>
    <property type="evidence" value="ECO:0007669"/>
    <property type="project" value="InterPro"/>
</dbReference>
<evidence type="ECO:0000256" key="3">
    <source>
        <dbReference type="SAM" id="MobiDB-lite"/>
    </source>
</evidence>
<dbReference type="SUPFAM" id="SSF88713">
    <property type="entry name" value="Glycoside hydrolase/deacetylase"/>
    <property type="match status" value="1"/>
</dbReference>
<dbReference type="GO" id="GO:0030246">
    <property type="term" value="F:carbohydrate binding"/>
    <property type="evidence" value="ECO:0007669"/>
    <property type="project" value="InterPro"/>
</dbReference>
<dbReference type="PANTHER" id="PTHR41695">
    <property type="entry name" value="1,4-ALPHA-GLUCAN BRANCHING ENZYME RV3031-RELATED"/>
    <property type="match status" value="1"/>
</dbReference>
<dbReference type="Pfam" id="PF09095">
    <property type="entry name" value="AmyA-gluTrfs_C"/>
    <property type="match status" value="1"/>
</dbReference>
<dbReference type="InterPro" id="IPR014718">
    <property type="entry name" value="GH-type_carb-bd"/>
</dbReference>
<dbReference type="InterPro" id="IPR011013">
    <property type="entry name" value="Gal_mutarotase_sf_dom"/>
</dbReference>
<dbReference type="EMBL" id="CP017641">
    <property type="protein sequence ID" value="APZ94385.1"/>
    <property type="molecule type" value="Genomic_DNA"/>
</dbReference>
<sequence>MTGTVRLILAFHNHQPIGNFDGVFEQSYQESYLPFLNVLEEYPDIPFALHTSGSLLEWMETAHPEYIERVRGLVARNQTEIIGGAYYEPILANIPRRDRIGQISMYTDHLENLFQTTVRGMWVPERVWEQSFAGDITAAGIRYTILDDHHFKTGGMEQEDLFGYYVTEDDGRLLSVLPGSERLRYLIPFQDPYETVEYLREVANNYENPVVVFGDDGEKFGTWPDTFKHVYEDRWLERFLQALRENESWLHVTTPSETLDHVTPKGTFYLPDASYREMTEWALPPQPQQELHRLMHQERHDDEDWNKLIQFTRGGFWRNFRVKYPESNEMYARSLEISTRVAQLDADESLNADQREILENARRCLYRAQCNCSFWHGAFGGLYLPHLRNAVYANLIEADGLIEQITRDADRWVDVVTGDLNLDARQEVKLSNQRLVALFAPASGGHMYELDLRACKSNLLSTLNRRPEAYHQKIFEHADRLREAAERGEELHDNVSSIHDLVRFKQPDLDKKIAYDAWPRKSLVDHFLQPDLSIDEFQRGEGLISGFSIATYEASVRRSETEIALEMRSRGPAGEYEIEIRKVVMISQDRPNELMIQYQVHGLPQHEHMHFGVEFNFATMPGSASDRYFYDAAGSQLGTLDSRQSLETCERIGLVDEWQGLDVSLEMSQPAGIWAFPIETISQSESGFELVHQSVAVTPHWYISAPESGPWTVDLRLVLDTSLARARHLAKIGESKSHHDPETVSDHPIMN</sequence>
<dbReference type="SUPFAM" id="SSF74650">
    <property type="entry name" value="Galactose mutarotase-like"/>
    <property type="match status" value="1"/>
</dbReference>
<dbReference type="Gene3D" id="3.20.110.20">
    <property type="match status" value="1"/>
</dbReference>
<dbReference type="GO" id="GO:0005576">
    <property type="term" value="C:extracellular region"/>
    <property type="evidence" value="ECO:0007669"/>
    <property type="project" value="TreeGrafter"/>
</dbReference>
<dbReference type="InterPro" id="IPR040042">
    <property type="entry name" value="Branching_enz_MT3115-like"/>
</dbReference>
<keyword evidence="7" id="KW-0378">Hydrolase</keyword>
<keyword evidence="8" id="KW-1185">Reference proteome</keyword>
<dbReference type="RefSeq" id="WP_077025697.1">
    <property type="nucleotide sequence ID" value="NZ_CP017641.1"/>
</dbReference>
<dbReference type="InterPro" id="IPR011330">
    <property type="entry name" value="Glyco_hydro/deAcase_b/a-brl"/>
</dbReference>
<dbReference type="InterPro" id="IPR004300">
    <property type="entry name" value="Glyco_hydro_57_N"/>
</dbReference>
<dbReference type="STRING" id="1891926.Fuma_04017"/>
<proteinExistence type="inferred from homology"/>
<dbReference type="GO" id="GO:0004556">
    <property type="term" value="F:alpha-amylase activity"/>
    <property type="evidence" value="ECO:0007669"/>
    <property type="project" value="UniProtKB-EC"/>
</dbReference>
<dbReference type="Pfam" id="PF03065">
    <property type="entry name" value="Glyco_hydro_57"/>
    <property type="match status" value="1"/>
</dbReference>
<comment type="similarity">
    <text evidence="1">Belongs to the glycosyl hydrolase 57 family.</text>
</comment>
<evidence type="ECO:0000259" key="6">
    <source>
        <dbReference type="Pfam" id="PF09095"/>
    </source>
</evidence>
<dbReference type="CDD" id="cd10793">
    <property type="entry name" value="GH57N_TLGT_like"/>
    <property type="match status" value="1"/>
</dbReference>
<organism evidence="7 8">
    <name type="scientific">Fuerstiella marisgermanici</name>
    <dbReference type="NCBI Taxonomy" id="1891926"/>
    <lineage>
        <taxon>Bacteria</taxon>
        <taxon>Pseudomonadati</taxon>
        <taxon>Planctomycetota</taxon>
        <taxon>Planctomycetia</taxon>
        <taxon>Planctomycetales</taxon>
        <taxon>Planctomycetaceae</taxon>
        <taxon>Fuerstiella</taxon>
    </lineage>
</organism>
<dbReference type="InterPro" id="IPR028995">
    <property type="entry name" value="Glyco_hydro_57/38_cen_sf"/>
</dbReference>
<dbReference type="OrthoDB" id="8476at2"/>
<feature type="domain" description="Alpha-amylase/4-alpha-glucanotransferase C-terminal" evidence="6">
    <location>
        <begin position="419"/>
        <end position="715"/>
    </location>
</feature>
<dbReference type="KEGG" id="fmr:Fuma_04017"/>
<dbReference type="PANTHER" id="PTHR41695:SF1">
    <property type="entry name" value="1,4-ALPHA-GLUCAN BRANCHING ENZYME TK1436"/>
    <property type="match status" value="1"/>
</dbReference>
<feature type="domain" description="Alpha-amylase/4-alpha-glucanotransferase central" evidence="5">
    <location>
        <begin position="315"/>
        <end position="401"/>
    </location>
</feature>
<evidence type="ECO:0000259" key="4">
    <source>
        <dbReference type="Pfam" id="PF03065"/>
    </source>
</evidence>
<evidence type="ECO:0000313" key="7">
    <source>
        <dbReference type="EMBL" id="APZ94385.1"/>
    </source>
</evidence>
<gene>
    <name evidence="7" type="primary">amyA</name>
    <name evidence="7" type="ORF">Fuma_04017</name>
</gene>
<dbReference type="Pfam" id="PF09094">
    <property type="entry name" value="AmyA-A_glucT_m"/>
    <property type="match status" value="1"/>
</dbReference>
<feature type="domain" description="Glycoside hydrolase family 57 N-terminal" evidence="4">
    <location>
        <begin position="8"/>
        <end position="271"/>
    </location>
</feature>
<name>A0A1P8WJZ3_9PLAN</name>
<dbReference type="SUPFAM" id="SSF88688">
    <property type="entry name" value="Families 57/38 glycoside transferase middle domain"/>
    <property type="match status" value="1"/>
</dbReference>
<dbReference type="Gene3D" id="2.70.98.10">
    <property type="match status" value="1"/>
</dbReference>
<protein>
    <submittedName>
        <fullName evidence="7">Alpha-amylase 1</fullName>
        <ecNumber evidence="7">3.2.1.1</ecNumber>
    </submittedName>
</protein>
<dbReference type="Proteomes" id="UP000187735">
    <property type="component" value="Chromosome"/>
</dbReference>
<dbReference type="InterPro" id="IPR015179">
    <property type="entry name" value="A-amylase/a-glucTrfase_C"/>
</dbReference>
<dbReference type="AlphaFoldDB" id="A0A1P8WJZ3"/>
<feature type="compositionally biased region" description="Basic and acidic residues" evidence="3">
    <location>
        <begin position="732"/>
        <end position="745"/>
    </location>
</feature>
<feature type="region of interest" description="Disordered" evidence="3">
    <location>
        <begin position="732"/>
        <end position="751"/>
    </location>
</feature>
<accession>A0A1P8WJZ3</accession>
<evidence type="ECO:0000256" key="1">
    <source>
        <dbReference type="ARBA" id="ARBA00006821"/>
    </source>
</evidence>
<keyword evidence="7" id="KW-0326">Glycosidase</keyword>
<keyword evidence="2" id="KW-0119">Carbohydrate metabolism</keyword>
<dbReference type="EC" id="3.2.1.1" evidence="7"/>
<evidence type="ECO:0000313" key="8">
    <source>
        <dbReference type="Proteomes" id="UP000187735"/>
    </source>
</evidence>
<dbReference type="GO" id="GO:0003844">
    <property type="term" value="F:1,4-alpha-glucan branching enzyme activity"/>
    <property type="evidence" value="ECO:0007669"/>
    <property type="project" value="InterPro"/>
</dbReference>